<feature type="region of interest" description="Disordered" evidence="4">
    <location>
        <begin position="312"/>
        <end position="336"/>
    </location>
</feature>
<dbReference type="PANTHER" id="PTHR15081:SF1">
    <property type="entry name" value="NUCLEAR AUTOANTIGENIC SPERM PROTEIN"/>
    <property type="match status" value="1"/>
</dbReference>
<dbReference type="EMBL" id="LAZP02000455">
    <property type="protein sequence ID" value="PFH57112.1"/>
    <property type="molecule type" value="Genomic_DNA"/>
</dbReference>
<evidence type="ECO:0000256" key="3">
    <source>
        <dbReference type="SAM" id="Coils"/>
    </source>
</evidence>
<feature type="coiled-coil region" evidence="3">
    <location>
        <begin position="341"/>
        <end position="391"/>
    </location>
</feature>
<protein>
    <recommendedName>
        <fullName evidence="5">Tetratricopeptide SHNi-TPR domain-containing protein</fullName>
    </recommendedName>
</protein>
<feature type="compositionally biased region" description="Basic and acidic residues" evidence="4">
    <location>
        <begin position="469"/>
        <end position="478"/>
    </location>
</feature>
<feature type="compositionally biased region" description="Basic and acidic residues" evidence="4">
    <location>
        <begin position="8"/>
        <end position="27"/>
    </location>
</feature>
<keyword evidence="2" id="KW-0802">TPR repeat</keyword>
<sequence>MTEAGPDQTRRDTDAEPHVAKAAENDDDIKSKRVTLADLSAKGTALYAQKSYEAAADIFSTASTLQASINGETAPENAEILFHYGRSLFKVGQSKSDVLGGPATAAAAAVDAAVAAADSKQQSKQSEAKPADPESVEKAEPSAEAAAPQKEVAKKDTAVDAKKPLFQFTGDDNFDQDDDDDDDEDGEGNEDEADDAEDDELATSFEILDLARVCYLKQLEQLDEEQPPGKAKNLAPAEDSPAVRHVKERLADTHDCLAEISLENERYHDALEDGRISLQYKMELYPEDSEIVAEAHYKLSLALEFASVTTPAVDEKDGSGGSSAAAKKRPAMDQELRDEAVREMKLAIKSFRLKLQNKEVELATMASPEDNEAARKAIAEMKDVVVDMEQRLVDLGKDAIDATALLNAATAAAAAVSVPVAADASDEAKLKATDLTSLVRKKSKTDDGKRKAEEPPAEAEAGNASPKKPRLEDDTAAA</sequence>
<dbReference type="InterPro" id="IPR051730">
    <property type="entry name" value="NASP-like"/>
</dbReference>
<dbReference type="InterPro" id="IPR011990">
    <property type="entry name" value="TPR-like_helical_dom_sf"/>
</dbReference>
<dbReference type="GO" id="GO:0005654">
    <property type="term" value="C:nucleoplasm"/>
    <property type="evidence" value="ECO:0007669"/>
    <property type="project" value="TreeGrafter"/>
</dbReference>
<dbReference type="SUPFAM" id="SSF48452">
    <property type="entry name" value="TPR-like"/>
    <property type="match status" value="1"/>
</dbReference>
<dbReference type="GO" id="GO:0034080">
    <property type="term" value="P:CENP-A containing chromatin assembly"/>
    <property type="evidence" value="ECO:0007669"/>
    <property type="project" value="TreeGrafter"/>
</dbReference>
<dbReference type="STRING" id="268505.A0A2A9P8A6"/>
<evidence type="ECO:0000313" key="6">
    <source>
        <dbReference type="EMBL" id="PFH57112.1"/>
    </source>
</evidence>
<evidence type="ECO:0000259" key="5">
    <source>
        <dbReference type="Pfam" id="PF10516"/>
    </source>
</evidence>
<feature type="region of interest" description="Disordered" evidence="4">
    <location>
        <begin position="113"/>
        <end position="202"/>
    </location>
</feature>
<dbReference type="PANTHER" id="PTHR15081">
    <property type="entry name" value="NUCLEAR AUTOANTIGENIC SPERM PROTEIN NASP -RELATED"/>
    <property type="match status" value="1"/>
</dbReference>
<feature type="compositionally biased region" description="Basic and acidic residues" evidence="4">
    <location>
        <begin position="126"/>
        <end position="141"/>
    </location>
</feature>
<reference evidence="6 7" key="2">
    <citation type="journal article" date="2017" name="Sci. Rep.">
        <title>Ant-infecting Ophiocordyceps genomes reveal a high diversity of potential behavioral manipulation genes and a possible major role for enterotoxins.</title>
        <authorList>
            <person name="de Bekker C."/>
            <person name="Ohm R.A."/>
            <person name="Evans H.C."/>
            <person name="Brachmann A."/>
            <person name="Hughes D.P."/>
        </authorList>
    </citation>
    <scope>NUCLEOTIDE SEQUENCE [LARGE SCALE GENOMIC DNA]</scope>
    <source>
        <strain evidence="6 7">SC16a</strain>
    </source>
</reference>
<proteinExistence type="predicted"/>
<feature type="region of interest" description="Disordered" evidence="4">
    <location>
        <begin position="223"/>
        <end position="242"/>
    </location>
</feature>
<keyword evidence="3" id="KW-0175">Coiled coil</keyword>
<accession>A0A2A9P8A6</accession>
<dbReference type="GO" id="GO:0042393">
    <property type="term" value="F:histone binding"/>
    <property type="evidence" value="ECO:0007669"/>
    <property type="project" value="TreeGrafter"/>
</dbReference>
<gene>
    <name evidence="6" type="ORF">XA68_15504</name>
</gene>
<evidence type="ECO:0000313" key="7">
    <source>
        <dbReference type="Proteomes" id="UP000037136"/>
    </source>
</evidence>
<dbReference type="AlphaFoldDB" id="A0A2A9P8A6"/>
<keyword evidence="7" id="KW-1185">Reference proteome</keyword>
<feature type="compositionally biased region" description="Basic and acidic residues" evidence="4">
    <location>
        <begin position="151"/>
        <end position="163"/>
    </location>
</feature>
<evidence type="ECO:0000256" key="4">
    <source>
        <dbReference type="SAM" id="MobiDB-lite"/>
    </source>
</evidence>
<feature type="compositionally biased region" description="Basic and acidic residues" evidence="4">
    <location>
        <begin position="444"/>
        <end position="454"/>
    </location>
</feature>
<evidence type="ECO:0000256" key="2">
    <source>
        <dbReference type="ARBA" id="ARBA00022803"/>
    </source>
</evidence>
<dbReference type="InterPro" id="IPR019544">
    <property type="entry name" value="Tetratricopeptide_SHNi-TPR_dom"/>
</dbReference>
<comment type="caution">
    <text evidence="6">The sequence shown here is derived from an EMBL/GenBank/DDBJ whole genome shotgun (WGS) entry which is preliminary data.</text>
</comment>
<dbReference type="Pfam" id="PF10516">
    <property type="entry name" value="SHNi-TPR"/>
    <property type="match status" value="1"/>
</dbReference>
<dbReference type="Gene3D" id="1.25.40.10">
    <property type="entry name" value="Tetratricopeptide repeat domain"/>
    <property type="match status" value="1"/>
</dbReference>
<dbReference type="GO" id="GO:0006335">
    <property type="term" value="P:DNA replication-dependent chromatin assembly"/>
    <property type="evidence" value="ECO:0007669"/>
    <property type="project" value="TreeGrafter"/>
</dbReference>
<reference evidence="6 7" key="1">
    <citation type="journal article" date="2015" name="BMC Genomics">
        <title>Gene expression during zombie ant biting behavior reflects the complexity underlying fungal parasitic behavioral manipulation.</title>
        <authorList>
            <person name="de Bekker C."/>
            <person name="Ohm R.A."/>
            <person name="Loreto R.G."/>
            <person name="Sebastian A."/>
            <person name="Albert I."/>
            <person name="Merrow M."/>
            <person name="Brachmann A."/>
            <person name="Hughes D.P."/>
        </authorList>
    </citation>
    <scope>NUCLEOTIDE SEQUENCE [LARGE SCALE GENOMIC DNA]</scope>
    <source>
        <strain evidence="6 7">SC16a</strain>
    </source>
</reference>
<keyword evidence="1" id="KW-0677">Repeat</keyword>
<dbReference type="OrthoDB" id="5587616at2759"/>
<organism evidence="6 7">
    <name type="scientific">Ophiocordyceps unilateralis</name>
    <name type="common">Zombie-ant fungus</name>
    <name type="synonym">Torrubia unilateralis</name>
    <dbReference type="NCBI Taxonomy" id="268505"/>
    <lineage>
        <taxon>Eukaryota</taxon>
        <taxon>Fungi</taxon>
        <taxon>Dikarya</taxon>
        <taxon>Ascomycota</taxon>
        <taxon>Pezizomycotina</taxon>
        <taxon>Sordariomycetes</taxon>
        <taxon>Hypocreomycetidae</taxon>
        <taxon>Hypocreales</taxon>
        <taxon>Ophiocordycipitaceae</taxon>
        <taxon>Ophiocordyceps</taxon>
    </lineage>
</organism>
<dbReference type="Proteomes" id="UP000037136">
    <property type="component" value="Unassembled WGS sequence"/>
</dbReference>
<feature type="compositionally biased region" description="Acidic residues" evidence="4">
    <location>
        <begin position="172"/>
        <end position="201"/>
    </location>
</feature>
<feature type="region of interest" description="Disordered" evidence="4">
    <location>
        <begin position="1"/>
        <end position="27"/>
    </location>
</feature>
<evidence type="ECO:0000256" key="1">
    <source>
        <dbReference type="ARBA" id="ARBA00022737"/>
    </source>
</evidence>
<feature type="region of interest" description="Disordered" evidence="4">
    <location>
        <begin position="437"/>
        <end position="478"/>
    </location>
</feature>
<feature type="domain" description="Tetratricopeptide SHNi-TPR" evidence="5">
    <location>
        <begin position="251"/>
        <end position="287"/>
    </location>
</feature>
<name>A0A2A9P8A6_OPHUN</name>